<sequence>MFSKPYEKRLVQQCSPVSKKESVLVRPEVMDRFIPCRPDNNWQTSFQGRRTGSWALEREVQALPRVANRGRRHLANRLHCTDCCASTNRIFNDFIYQVCLEIFDVFS</sequence>
<name>A0A194PPQ4_PAPXU</name>
<evidence type="ECO:0000313" key="1">
    <source>
        <dbReference type="EMBL" id="KPI95426.1"/>
    </source>
</evidence>
<dbReference type="Proteomes" id="UP000053268">
    <property type="component" value="Unassembled WGS sequence"/>
</dbReference>
<gene>
    <name evidence="1" type="ORF">RR46_08885</name>
</gene>
<reference evidence="1 2" key="1">
    <citation type="journal article" date="2015" name="Nat. Commun.">
        <title>Outbred genome sequencing and CRISPR/Cas9 gene editing in butterflies.</title>
        <authorList>
            <person name="Li X."/>
            <person name="Fan D."/>
            <person name="Zhang W."/>
            <person name="Liu G."/>
            <person name="Zhang L."/>
            <person name="Zhao L."/>
            <person name="Fang X."/>
            <person name="Chen L."/>
            <person name="Dong Y."/>
            <person name="Chen Y."/>
            <person name="Ding Y."/>
            <person name="Zhao R."/>
            <person name="Feng M."/>
            <person name="Zhu Y."/>
            <person name="Feng Y."/>
            <person name="Jiang X."/>
            <person name="Zhu D."/>
            <person name="Xiang H."/>
            <person name="Feng X."/>
            <person name="Li S."/>
            <person name="Wang J."/>
            <person name="Zhang G."/>
            <person name="Kronforst M.R."/>
            <person name="Wang W."/>
        </authorList>
    </citation>
    <scope>NUCLEOTIDE SEQUENCE [LARGE SCALE GENOMIC DNA]</scope>
    <source>
        <strain evidence="1">Ya'a_city_454_Px</strain>
        <tissue evidence="1">Whole body</tissue>
    </source>
</reference>
<dbReference type="EMBL" id="KQ459596">
    <property type="protein sequence ID" value="KPI95426.1"/>
    <property type="molecule type" value="Genomic_DNA"/>
</dbReference>
<proteinExistence type="predicted"/>
<dbReference type="STRING" id="66420.A0A194PPQ4"/>
<dbReference type="AlphaFoldDB" id="A0A194PPQ4"/>
<keyword evidence="2" id="KW-1185">Reference proteome</keyword>
<organism evidence="1 2">
    <name type="scientific">Papilio xuthus</name>
    <name type="common">Asian swallowtail butterfly</name>
    <dbReference type="NCBI Taxonomy" id="66420"/>
    <lineage>
        <taxon>Eukaryota</taxon>
        <taxon>Metazoa</taxon>
        <taxon>Ecdysozoa</taxon>
        <taxon>Arthropoda</taxon>
        <taxon>Hexapoda</taxon>
        <taxon>Insecta</taxon>
        <taxon>Pterygota</taxon>
        <taxon>Neoptera</taxon>
        <taxon>Endopterygota</taxon>
        <taxon>Lepidoptera</taxon>
        <taxon>Glossata</taxon>
        <taxon>Ditrysia</taxon>
        <taxon>Papilionoidea</taxon>
        <taxon>Papilionidae</taxon>
        <taxon>Papilioninae</taxon>
        <taxon>Papilio</taxon>
    </lineage>
</organism>
<accession>A0A194PPQ4</accession>
<evidence type="ECO:0000313" key="2">
    <source>
        <dbReference type="Proteomes" id="UP000053268"/>
    </source>
</evidence>
<protein>
    <submittedName>
        <fullName evidence="1">Uncharacterized protein</fullName>
    </submittedName>
</protein>